<comment type="function">
    <text evidence="1">Part of the ABC transporter complex PstSACB involved in phosphate import.</text>
</comment>
<dbReference type="PANTHER" id="PTHR30570:SF1">
    <property type="entry name" value="PHOSPHATE-BINDING PROTEIN PSTS"/>
    <property type="match status" value="1"/>
</dbReference>
<protein>
    <recommendedName>
        <fullName evidence="10">Phosphate-binding protein</fullName>
    </recommendedName>
</protein>
<dbReference type="Pfam" id="PF12849">
    <property type="entry name" value="PBP_like_2"/>
    <property type="match status" value="1"/>
</dbReference>
<comment type="function">
    <text evidence="10">Involved in the system for phosphate transport across the cytoplasmic membrane.</text>
</comment>
<dbReference type="CDD" id="cd13654">
    <property type="entry name" value="PBP2_phosphate_like_2"/>
    <property type="match status" value="1"/>
</dbReference>
<dbReference type="InterPro" id="IPR011862">
    <property type="entry name" value="Phos-bd"/>
</dbReference>
<evidence type="ECO:0000313" key="12">
    <source>
        <dbReference type="EMBL" id="MEI5905837.1"/>
    </source>
</evidence>
<keyword evidence="13" id="KW-1185">Reference proteome</keyword>
<feature type="signal peptide" evidence="10">
    <location>
        <begin position="1"/>
        <end position="21"/>
    </location>
</feature>
<dbReference type="InterPro" id="IPR024370">
    <property type="entry name" value="PBP_domain"/>
</dbReference>
<evidence type="ECO:0000256" key="9">
    <source>
        <dbReference type="ARBA" id="ARBA00023288"/>
    </source>
</evidence>
<evidence type="ECO:0000256" key="8">
    <source>
        <dbReference type="ARBA" id="ARBA00023139"/>
    </source>
</evidence>
<keyword evidence="9 10" id="KW-0449">Lipoprotein</keyword>
<dbReference type="EMBL" id="JBBAXC010000001">
    <property type="protein sequence ID" value="MEI5905837.1"/>
    <property type="molecule type" value="Genomic_DNA"/>
</dbReference>
<dbReference type="PANTHER" id="PTHR30570">
    <property type="entry name" value="PERIPLASMIC PHOSPHATE BINDING COMPONENT OF PHOSPHATE ABC TRANSPORTER"/>
    <property type="match status" value="1"/>
</dbReference>
<evidence type="ECO:0000256" key="4">
    <source>
        <dbReference type="ARBA" id="ARBA00011529"/>
    </source>
</evidence>
<evidence type="ECO:0000313" key="13">
    <source>
        <dbReference type="Proteomes" id="UP001312865"/>
    </source>
</evidence>
<evidence type="ECO:0000256" key="5">
    <source>
        <dbReference type="ARBA" id="ARBA00022448"/>
    </source>
</evidence>
<gene>
    <name evidence="12" type="ORF">WAK64_01990</name>
</gene>
<sequence>MKSLKQLLATAAVGSALLLGACGSDETKKDADSDQAAELQGEVNIDGSSTVYPIMEAIAEEYMMEQPKVNVTVGFSGTGGGFEKFIAGDTVISNASRPIKDKEVEKLEAEGIDFTEFKIANDGLSIVVNTDNDFVDYLTVDELKKMWVQDGTTKTWADIREGWPKEEIKFFSPGTDSGTFDYFNEVILEDEPMAESATLSEDDNVLVQGVTGDTNAVGYFGYAYYLENKDKLKVVPIDNGNGPVEPTNETVETGEYAPLSRPLYIYVKNDAVADEESVYDYMKFAVENAGDLAEEVGYVRLPQEDYDEAFETVEGLR</sequence>
<dbReference type="Proteomes" id="UP001312865">
    <property type="component" value="Unassembled WGS sequence"/>
</dbReference>
<comment type="similarity">
    <text evidence="3 10">Belongs to the PstS family.</text>
</comment>
<evidence type="ECO:0000256" key="3">
    <source>
        <dbReference type="ARBA" id="ARBA00008725"/>
    </source>
</evidence>
<keyword evidence="7 10" id="KW-0732">Signal</keyword>
<dbReference type="InterPro" id="IPR050811">
    <property type="entry name" value="Phosphate_ABC_transporter"/>
</dbReference>
<proteinExistence type="inferred from homology"/>
<dbReference type="RefSeq" id="WP_336585240.1">
    <property type="nucleotide sequence ID" value="NZ_JBBAXC010000001.1"/>
</dbReference>
<evidence type="ECO:0000256" key="6">
    <source>
        <dbReference type="ARBA" id="ARBA00022592"/>
    </source>
</evidence>
<reference evidence="12 13" key="1">
    <citation type="journal article" date="2018" name="J. Microbiol.">
        <title>Bacillus spongiae sp. nov., isolated from sponge of Jeju Island.</title>
        <authorList>
            <person name="Lee G.E."/>
            <person name="Im W.T."/>
            <person name="Park J.S."/>
        </authorList>
    </citation>
    <scope>NUCLEOTIDE SEQUENCE [LARGE SCALE GENOMIC DNA]</scope>
    <source>
        <strain evidence="12 13">135PIL107-10</strain>
    </source>
</reference>
<evidence type="ECO:0000256" key="2">
    <source>
        <dbReference type="ARBA" id="ARBA00004193"/>
    </source>
</evidence>
<keyword evidence="6 10" id="KW-0592">Phosphate transport</keyword>
<evidence type="ECO:0000256" key="10">
    <source>
        <dbReference type="RuleBase" id="RU367119"/>
    </source>
</evidence>
<dbReference type="SUPFAM" id="SSF53850">
    <property type="entry name" value="Periplasmic binding protein-like II"/>
    <property type="match status" value="1"/>
</dbReference>
<dbReference type="PROSITE" id="PS51257">
    <property type="entry name" value="PROKAR_LIPOPROTEIN"/>
    <property type="match status" value="1"/>
</dbReference>
<comment type="subunit">
    <text evidence="4 10">The complex is composed of two ATP-binding proteins (PstB), two transmembrane proteins (PstC and PstA) and a solute-binding protein (PstS).</text>
</comment>
<dbReference type="Gene3D" id="3.40.190.10">
    <property type="entry name" value="Periplasmic binding protein-like II"/>
    <property type="match status" value="2"/>
</dbReference>
<keyword evidence="8 10" id="KW-0564">Palmitate</keyword>
<evidence type="ECO:0000256" key="1">
    <source>
        <dbReference type="ARBA" id="ARBA00002841"/>
    </source>
</evidence>
<accession>A0ABU8H971</accession>
<feature type="chain" id="PRO_5045011967" description="Phosphate-binding protein" evidence="10">
    <location>
        <begin position="22"/>
        <end position="317"/>
    </location>
</feature>
<evidence type="ECO:0000256" key="7">
    <source>
        <dbReference type="ARBA" id="ARBA00022729"/>
    </source>
</evidence>
<keyword evidence="10" id="KW-1003">Cell membrane</keyword>
<feature type="domain" description="PBP" evidence="11">
    <location>
        <begin position="34"/>
        <end position="286"/>
    </location>
</feature>
<comment type="caution">
    <text evidence="12">The sequence shown here is derived from an EMBL/GenBank/DDBJ whole genome shotgun (WGS) entry which is preliminary data.</text>
</comment>
<organism evidence="12 13">
    <name type="scientific">Bacillus spongiae</name>
    <dbReference type="NCBI Taxonomy" id="2683610"/>
    <lineage>
        <taxon>Bacteria</taxon>
        <taxon>Bacillati</taxon>
        <taxon>Bacillota</taxon>
        <taxon>Bacilli</taxon>
        <taxon>Bacillales</taxon>
        <taxon>Bacillaceae</taxon>
        <taxon>Bacillus</taxon>
    </lineage>
</organism>
<dbReference type="NCBIfam" id="TIGR02136">
    <property type="entry name" value="ptsS_2"/>
    <property type="match status" value="1"/>
</dbReference>
<comment type="subcellular location">
    <subcellularLocation>
        <location evidence="2 10">Cell membrane</location>
        <topology evidence="2 10">Lipid-anchor</topology>
    </subcellularLocation>
</comment>
<evidence type="ECO:0000259" key="11">
    <source>
        <dbReference type="Pfam" id="PF12849"/>
    </source>
</evidence>
<keyword evidence="5 10" id="KW-0813">Transport</keyword>
<keyword evidence="10" id="KW-0472">Membrane</keyword>
<name>A0ABU8H971_9BACI</name>